<dbReference type="EMBL" id="GEVK01001033">
    <property type="protein sequence ID" value="JAU51799.1"/>
    <property type="molecule type" value="Transcribed_RNA"/>
</dbReference>
<dbReference type="AlphaFoldDB" id="A0A1J3G6P7"/>
<protein>
    <submittedName>
        <fullName evidence="1">Uncharacterized protein</fullName>
    </submittedName>
</protein>
<name>A0A1J3G6P7_NOCCA</name>
<reference evidence="1" key="1">
    <citation type="submission" date="2016-07" db="EMBL/GenBank/DDBJ databases">
        <title>De novo transcriptome assembly of four accessions of the metal hyperaccumulator plant Noccaea caerulescens.</title>
        <authorList>
            <person name="Blande D."/>
            <person name="Halimaa P."/>
            <person name="Tervahauta A.I."/>
            <person name="Aarts M.G."/>
            <person name="Karenlampi S.O."/>
        </authorList>
    </citation>
    <scope>NUCLEOTIDE SEQUENCE</scope>
</reference>
<evidence type="ECO:0000313" key="1">
    <source>
        <dbReference type="EMBL" id="JAU51799.1"/>
    </source>
</evidence>
<proteinExistence type="predicted"/>
<sequence length="102" mass="11250">MSGSTSLEARPASLMLEQLVMEDLKTEETSPMEQLRQGHRLQSMAKSKKLTGAIKDLGDQISSSLDVSSAFSSCLEEVCFSPFCIFFFFKEKRNSSFGLGLA</sequence>
<gene>
    <name evidence="1" type="ORF">LC_TR14613_c3_g1_i1_g.49908</name>
</gene>
<organism evidence="1">
    <name type="scientific">Noccaea caerulescens</name>
    <name type="common">Alpine penny-cress</name>
    <name type="synonym">Thlaspi caerulescens</name>
    <dbReference type="NCBI Taxonomy" id="107243"/>
    <lineage>
        <taxon>Eukaryota</taxon>
        <taxon>Viridiplantae</taxon>
        <taxon>Streptophyta</taxon>
        <taxon>Embryophyta</taxon>
        <taxon>Tracheophyta</taxon>
        <taxon>Spermatophyta</taxon>
        <taxon>Magnoliopsida</taxon>
        <taxon>eudicotyledons</taxon>
        <taxon>Gunneridae</taxon>
        <taxon>Pentapetalae</taxon>
        <taxon>rosids</taxon>
        <taxon>malvids</taxon>
        <taxon>Brassicales</taxon>
        <taxon>Brassicaceae</taxon>
        <taxon>Coluteocarpeae</taxon>
        <taxon>Noccaea</taxon>
    </lineage>
</organism>
<accession>A0A1J3G6P7</accession>